<dbReference type="Gene3D" id="3.30.160.390">
    <property type="entry name" value="Integrase, DNA-binding domain"/>
    <property type="match status" value="1"/>
</dbReference>
<organism evidence="4 5">
    <name type="scientific">Klebsiella phage LASTA</name>
    <dbReference type="NCBI Taxonomy" id="2723758"/>
    <lineage>
        <taxon>Viruses</taxon>
        <taxon>Duplodnaviria</taxon>
        <taxon>Heunggongvirae</taxon>
        <taxon>Uroviricota</taxon>
        <taxon>Caudoviricetes</taxon>
        <taxon>Lastavirus</taxon>
        <taxon>Lastavirus lasta</taxon>
    </lineage>
</organism>
<dbReference type="InterPro" id="IPR025166">
    <property type="entry name" value="Integrase_DNA_bind_dom"/>
</dbReference>
<protein>
    <submittedName>
        <fullName evidence="4">Site-specific integrase</fullName>
    </submittedName>
</protein>
<accession>A0A6H0X3H1</accession>
<evidence type="ECO:0000313" key="4">
    <source>
        <dbReference type="EMBL" id="QIW86698.1"/>
    </source>
</evidence>
<dbReference type="Pfam" id="PF13356">
    <property type="entry name" value="Arm-DNA-bind_3"/>
    <property type="match status" value="1"/>
</dbReference>
<dbReference type="InterPro" id="IPR050808">
    <property type="entry name" value="Phage_Integrase"/>
</dbReference>
<dbReference type="PANTHER" id="PTHR30629">
    <property type="entry name" value="PROPHAGE INTEGRASE"/>
    <property type="match status" value="1"/>
</dbReference>
<evidence type="ECO:0000259" key="3">
    <source>
        <dbReference type="Pfam" id="PF13356"/>
    </source>
</evidence>
<dbReference type="Proteomes" id="UP000502929">
    <property type="component" value="Segment"/>
</dbReference>
<feature type="domain" description="Integrase DNA-binding" evidence="3">
    <location>
        <begin position="4"/>
        <end position="80"/>
    </location>
</feature>
<gene>
    <name evidence="4" type="ORF">24149LASTA_00071</name>
</gene>
<dbReference type="EMBL" id="MT251347">
    <property type="protein sequence ID" value="QIW86698.1"/>
    <property type="molecule type" value="Genomic_DNA"/>
</dbReference>
<dbReference type="PANTHER" id="PTHR30629:SF2">
    <property type="entry name" value="PROPHAGE INTEGRASE INTS-RELATED"/>
    <property type="match status" value="1"/>
</dbReference>
<evidence type="ECO:0000256" key="1">
    <source>
        <dbReference type="ARBA" id="ARBA00008857"/>
    </source>
</evidence>
<dbReference type="InterPro" id="IPR038488">
    <property type="entry name" value="Integrase_DNA-bd_sf"/>
</dbReference>
<keyword evidence="5" id="KW-1185">Reference proteome</keyword>
<proteinExistence type="inferred from homology"/>
<sequence>MPALTDGQIKNALKRVAKSQKPETLADGEGRGTGRLVLVIKPMPTRVMSNWFAQQWLEGKRKLKKLGEYPHMSLADAREVFTRDFSLSFR</sequence>
<comment type="similarity">
    <text evidence="1">Belongs to the 'phage' integrase family.</text>
</comment>
<reference evidence="4 5" key="1">
    <citation type="submission" date="2020-03" db="EMBL/GenBank/DDBJ databases">
        <authorList>
            <person name="Kojic M."/>
            <person name="Vukotic G."/>
        </authorList>
    </citation>
    <scope>NUCLEOTIDE SEQUENCE [LARGE SCALE GENOMIC DNA]</scope>
</reference>
<name>A0A6H0X3H1_9CAUD</name>
<dbReference type="GO" id="GO:0015074">
    <property type="term" value="P:DNA integration"/>
    <property type="evidence" value="ECO:0007669"/>
    <property type="project" value="UniProtKB-KW"/>
</dbReference>
<evidence type="ECO:0000313" key="5">
    <source>
        <dbReference type="Proteomes" id="UP000502929"/>
    </source>
</evidence>
<keyword evidence="2" id="KW-0229">DNA integration</keyword>
<evidence type="ECO:0000256" key="2">
    <source>
        <dbReference type="ARBA" id="ARBA00022908"/>
    </source>
</evidence>